<dbReference type="EMBL" id="CP030032">
    <property type="protein sequence ID" value="AWV88861.1"/>
    <property type="molecule type" value="Genomic_DNA"/>
</dbReference>
<protein>
    <recommendedName>
        <fullName evidence="3 9">Nicotinate phosphoribosyltransferase</fullName>
        <ecNumber evidence="3 9">6.3.4.21</ecNumber>
    </recommendedName>
</protein>
<dbReference type="Proteomes" id="UP000249799">
    <property type="component" value="Chromosome"/>
</dbReference>
<dbReference type="GO" id="GO:0005829">
    <property type="term" value="C:cytosol"/>
    <property type="evidence" value="ECO:0007669"/>
    <property type="project" value="TreeGrafter"/>
</dbReference>
<evidence type="ECO:0000313" key="13">
    <source>
        <dbReference type="EMBL" id="AWV88861.1"/>
    </source>
</evidence>
<dbReference type="InterPro" id="IPR006405">
    <property type="entry name" value="Nic_PRibTrfase_pncB"/>
</dbReference>
<dbReference type="SUPFAM" id="SSF51690">
    <property type="entry name" value="Nicotinate/Quinolinate PRTase C-terminal domain-like"/>
    <property type="match status" value="1"/>
</dbReference>
<dbReference type="NCBIfam" id="NF006695">
    <property type="entry name" value="PRK09243.1-2"/>
    <property type="match status" value="1"/>
</dbReference>
<keyword evidence="6 9" id="KW-0662">Pyridine nucleotide biosynthesis</keyword>
<dbReference type="InterPro" id="IPR040727">
    <property type="entry name" value="NAPRTase_N"/>
</dbReference>
<keyword evidence="4" id="KW-0597">Phosphoprotein</keyword>
<dbReference type="FunFam" id="3.20.20.70:FF:000076">
    <property type="entry name" value="Nicotinate phosphoribosyltransferase"/>
    <property type="match status" value="1"/>
</dbReference>
<feature type="domain" description="Nicotinate phosphoribosyltransferase N-terminal" evidence="11">
    <location>
        <begin position="13"/>
        <end position="143"/>
    </location>
</feature>
<comment type="PTM">
    <text evidence="9">Transiently phosphorylated on a His residue during the reaction cycle. Phosphorylation strongly increases the affinity for substrates and increases the rate of nicotinate D-ribonucleotide production. Dephosphorylation regenerates the low-affinity form of the enzyme, leading to product release.</text>
</comment>
<dbReference type="PANTHER" id="PTHR11098">
    <property type="entry name" value="NICOTINATE PHOSPHORIBOSYLTRANSFERASE"/>
    <property type="match status" value="1"/>
</dbReference>
<proteinExistence type="inferred from homology"/>
<evidence type="ECO:0000259" key="12">
    <source>
        <dbReference type="Pfam" id="PF17956"/>
    </source>
</evidence>
<evidence type="ECO:0000259" key="10">
    <source>
        <dbReference type="Pfam" id="PF04095"/>
    </source>
</evidence>
<evidence type="ECO:0000256" key="6">
    <source>
        <dbReference type="ARBA" id="ARBA00022642"/>
    </source>
</evidence>
<dbReference type="RefSeq" id="WP_111332905.1">
    <property type="nucleotide sequence ID" value="NZ_CP030032.1"/>
</dbReference>
<dbReference type="InterPro" id="IPR041619">
    <property type="entry name" value="NAPRTase_C"/>
</dbReference>
<dbReference type="Pfam" id="PF04095">
    <property type="entry name" value="NAPRTase"/>
    <property type="match status" value="1"/>
</dbReference>
<dbReference type="InterPro" id="IPR036068">
    <property type="entry name" value="Nicotinate_pribotase-like_C"/>
</dbReference>
<evidence type="ECO:0000256" key="2">
    <source>
        <dbReference type="ARBA" id="ARBA00010897"/>
    </source>
</evidence>
<keyword evidence="13" id="KW-0328">Glycosyltransferase</keyword>
<dbReference type="InterPro" id="IPR013785">
    <property type="entry name" value="Aldolase_TIM"/>
</dbReference>
<feature type="domain" description="Nicotinate phosphoribosyltransferase C-terminal" evidence="12">
    <location>
        <begin position="385"/>
        <end position="486"/>
    </location>
</feature>
<dbReference type="PANTHER" id="PTHR11098:SF1">
    <property type="entry name" value="NICOTINATE PHOSPHORIBOSYLTRANSFERASE"/>
    <property type="match status" value="1"/>
</dbReference>
<sequence length="504" mass="56077">MNHLSLYGTSLALLTDLYQLTMAQGYWKQGMTKTDAIFHLNFRKPPFGGGYAVAAGLKTAVDYMLKYEFQPDDIEYLEGLRADDDEPLFDPEFLKFLGEMKFSCSVDAMPEGSIVFGHEPMLRIEGPLIQCQLLETALLNIINFQTLIATKAARVCLAAEGEPVLEFGLRRAQGIDGGMAASRAAFIGGCSATSNVLAGKLFGIPVKGTHAHSWIMSFDSEIEAFRAYAEAMPNNVVFLVDTYDTIEGVKNAIIVGDEMKKLGHKAAGIRLDSGDLAWLSIQARKMLDEAGFEDTAIVASNSLNERTIRSLKEQGATIGVWGVGTHLATGWDHPALGGVYKLSAVRAEGGEWKPKIKVSEQRVKISNPGRIQVRRFWRNEPSRFGGKGEFIGDMIYDEFMGEPQTNIIVDPLDSTRRKQLEGSGSDLLKPIFRDGEFVGEEHVKDDLYEIQEHARYMLSYFDDSIKRFEYPHQYPAGLEKSLHDLKTKLIIEARGFEDDTSTTW</sequence>
<dbReference type="KEGG" id="bsed:DN745_05710"/>
<dbReference type="Pfam" id="PF17767">
    <property type="entry name" value="NAPRTase_N"/>
    <property type="match status" value="1"/>
</dbReference>
<dbReference type="InterPro" id="IPR041525">
    <property type="entry name" value="N/Namide_PRibTrfase"/>
</dbReference>
<dbReference type="NCBIfam" id="NF009131">
    <property type="entry name" value="PRK12484.1"/>
    <property type="match status" value="1"/>
</dbReference>
<dbReference type="PIRSF" id="PIRSF000484">
    <property type="entry name" value="NAPRT"/>
    <property type="match status" value="1"/>
</dbReference>
<dbReference type="Gene3D" id="3.20.140.10">
    <property type="entry name" value="nicotinate phosphoribosyltransferase"/>
    <property type="match status" value="1"/>
</dbReference>
<accession>A0A2Z4FIJ4</accession>
<dbReference type="CDD" id="cd01570">
    <property type="entry name" value="NAPRTase_A"/>
    <property type="match status" value="1"/>
</dbReference>
<dbReference type="Gene3D" id="3.20.20.70">
    <property type="entry name" value="Aldolase class I"/>
    <property type="match status" value="1"/>
</dbReference>
<evidence type="ECO:0000256" key="8">
    <source>
        <dbReference type="ARBA" id="ARBA00048668"/>
    </source>
</evidence>
<dbReference type="GO" id="GO:0047280">
    <property type="term" value="F:nicotinamide phosphoribosyltransferase activity"/>
    <property type="evidence" value="ECO:0007669"/>
    <property type="project" value="UniProtKB-ARBA"/>
</dbReference>
<evidence type="ECO:0000256" key="5">
    <source>
        <dbReference type="ARBA" id="ARBA00022598"/>
    </source>
</evidence>
<evidence type="ECO:0000256" key="9">
    <source>
        <dbReference type="RuleBase" id="RU365100"/>
    </source>
</evidence>
<evidence type="ECO:0000313" key="14">
    <source>
        <dbReference type="Proteomes" id="UP000249799"/>
    </source>
</evidence>
<dbReference type="Pfam" id="PF17956">
    <property type="entry name" value="NAPRTase_C"/>
    <property type="match status" value="1"/>
</dbReference>
<dbReference type="AlphaFoldDB" id="A0A2Z4FIJ4"/>
<evidence type="ECO:0000259" key="11">
    <source>
        <dbReference type="Pfam" id="PF17767"/>
    </source>
</evidence>
<keyword evidence="7 9" id="KW-0808">Transferase</keyword>
<evidence type="ECO:0000256" key="4">
    <source>
        <dbReference type="ARBA" id="ARBA00022553"/>
    </source>
</evidence>
<dbReference type="OrthoDB" id="9771406at2"/>
<dbReference type="SUPFAM" id="SSF54675">
    <property type="entry name" value="Nicotinate/Quinolinate PRTase N-terminal domain-like"/>
    <property type="match status" value="1"/>
</dbReference>
<feature type="domain" description="Nicotinate/nicotinamide phosphoribosyltransferase" evidence="10">
    <location>
        <begin position="167"/>
        <end position="348"/>
    </location>
</feature>
<organism evidence="13 14">
    <name type="scientific">Bradymonas sediminis</name>
    <dbReference type="NCBI Taxonomy" id="1548548"/>
    <lineage>
        <taxon>Bacteria</taxon>
        <taxon>Deltaproteobacteria</taxon>
        <taxon>Bradymonadales</taxon>
        <taxon>Bradymonadaceae</taxon>
        <taxon>Bradymonas</taxon>
    </lineage>
</organism>
<evidence type="ECO:0000256" key="3">
    <source>
        <dbReference type="ARBA" id="ARBA00013236"/>
    </source>
</evidence>
<dbReference type="GO" id="GO:0034355">
    <property type="term" value="P:NAD+ biosynthetic process via the salvage pathway"/>
    <property type="evidence" value="ECO:0007669"/>
    <property type="project" value="TreeGrafter"/>
</dbReference>
<comment type="catalytic activity">
    <reaction evidence="8 9">
        <text>5-phospho-alpha-D-ribose 1-diphosphate + nicotinate + ATP + H2O = nicotinate beta-D-ribonucleotide + ADP + phosphate + diphosphate</text>
        <dbReference type="Rhea" id="RHEA:36163"/>
        <dbReference type="ChEBI" id="CHEBI:15377"/>
        <dbReference type="ChEBI" id="CHEBI:30616"/>
        <dbReference type="ChEBI" id="CHEBI:32544"/>
        <dbReference type="ChEBI" id="CHEBI:33019"/>
        <dbReference type="ChEBI" id="CHEBI:43474"/>
        <dbReference type="ChEBI" id="CHEBI:57502"/>
        <dbReference type="ChEBI" id="CHEBI:58017"/>
        <dbReference type="ChEBI" id="CHEBI:456216"/>
        <dbReference type="EC" id="6.3.4.21"/>
    </reaction>
</comment>
<name>A0A2Z4FIJ4_9DELT</name>
<evidence type="ECO:0000256" key="7">
    <source>
        <dbReference type="ARBA" id="ARBA00022679"/>
    </source>
</evidence>
<dbReference type="NCBIfam" id="TIGR01513">
    <property type="entry name" value="NAPRTase_put"/>
    <property type="match status" value="1"/>
</dbReference>
<gene>
    <name evidence="13" type="ORF">DN745_05710</name>
</gene>
<dbReference type="InterPro" id="IPR007229">
    <property type="entry name" value="Nic_PRibTrfase-Fam"/>
</dbReference>
<comment type="pathway">
    <text evidence="1 9">Cofactor biosynthesis; NAD(+) biosynthesis; nicotinate D-ribonucleotide from nicotinate: step 1/1.</text>
</comment>
<reference evidence="13 14" key="1">
    <citation type="submission" date="2018-06" db="EMBL/GenBank/DDBJ databases">
        <title>Lujinxingia sediminis gen. nov. sp. nov., a new facultative anaerobic member of the class Deltaproteobacteria, and proposal of Lujinxingaceae fam. nov.</title>
        <authorList>
            <person name="Guo L.-Y."/>
            <person name="Li C.-M."/>
            <person name="Wang S."/>
            <person name="Du Z.-J."/>
        </authorList>
    </citation>
    <scope>NUCLEOTIDE SEQUENCE [LARGE SCALE GENOMIC DNA]</scope>
    <source>
        <strain evidence="13 14">FA350</strain>
    </source>
</reference>
<dbReference type="GO" id="GO:0004516">
    <property type="term" value="F:nicotinate phosphoribosyltransferase activity"/>
    <property type="evidence" value="ECO:0007669"/>
    <property type="project" value="UniProtKB-UniRule"/>
</dbReference>
<comment type="similarity">
    <text evidence="2 9">Belongs to the NAPRTase family.</text>
</comment>
<keyword evidence="5 9" id="KW-0436">Ligase</keyword>
<dbReference type="EC" id="6.3.4.21" evidence="3 9"/>
<evidence type="ECO:0000256" key="1">
    <source>
        <dbReference type="ARBA" id="ARBA00004952"/>
    </source>
</evidence>
<comment type="function">
    <text evidence="9">Catalyzes the first step in the biosynthesis of NAD from nicotinic acid, the ATP-dependent synthesis of beta-nicotinate D-ribonucleotide from nicotinate and 5-phospho-D-ribose 1-phosphate.</text>
</comment>
<keyword evidence="14" id="KW-1185">Reference proteome</keyword>
<dbReference type="UniPathway" id="UPA00253">
    <property type="reaction ID" value="UER00457"/>
</dbReference>